<accession>A0ABV1SQQ2</accession>
<organism evidence="2 3">
    <name type="scientific">Streptomyces violaceorubidus</name>
    <dbReference type="NCBI Taxonomy" id="284042"/>
    <lineage>
        <taxon>Bacteria</taxon>
        <taxon>Bacillati</taxon>
        <taxon>Actinomycetota</taxon>
        <taxon>Actinomycetes</taxon>
        <taxon>Kitasatosporales</taxon>
        <taxon>Streptomycetaceae</taxon>
        <taxon>Streptomyces</taxon>
    </lineage>
</organism>
<keyword evidence="3" id="KW-1185">Reference proteome</keyword>
<feature type="region of interest" description="Disordered" evidence="1">
    <location>
        <begin position="82"/>
        <end position="117"/>
    </location>
</feature>
<name>A0ABV1SQQ2_9ACTN</name>
<dbReference type="Proteomes" id="UP001496720">
    <property type="component" value="Unassembled WGS sequence"/>
</dbReference>
<gene>
    <name evidence="2" type="ORF">ABT188_04040</name>
</gene>
<comment type="caution">
    <text evidence="2">The sequence shown here is derived from an EMBL/GenBank/DDBJ whole genome shotgun (WGS) entry which is preliminary data.</text>
</comment>
<evidence type="ECO:0000256" key="1">
    <source>
        <dbReference type="SAM" id="MobiDB-lite"/>
    </source>
</evidence>
<reference evidence="2 3" key="1">
    <citation type="submission" date="2024-06" db="EMBL/GenBank/DDBJ databases">
        <title>The Natural Products Discovery Center: Release of the First 8490 Sequenced Strains for Exploring Actinobacteria Biosynthetic Diversity.</title>
        <authorList>
            <person name="Kalkreuter E."/>
            <person name="Kautsar S.A."/>
            <person name="Yang D."/>
            <person name="Bader C.D."/>
            <person name="Teijaro C.N."/>
            <person name="Fluegel L."/>
            <person name="Davis C.M."/>
            <person name="Simpson J.R."/>
            <person name="Lauterbach L."/>
            <person name="Steele A.D."/>
            <person name="Gui C."/>
            <person name="Meng S."/>
            <person name="Li G."/>
            <person name="Viehrig K."/>
            <person name="Ye F."/>
            <person name="Su P."/>
            <person name="Kiefer A.F."/>
            <person name="Nichols A."/>
            <person name="Cepeda A.J."/>
            <person name="Yan W."/>
            <person name="Fan B."/>
            <person name="Jiang Y."/>
            <person name="Adhikari A."/>
            <person name="Zheng C.-J."/>
            <person name="Schuster L."/>
            <person name="Cowan T.M."/>
            <person name="Smanski M.J."/>
            <person name="Chevrette M.G."/>
            <person name="De Carvalho L.P.S."/>
            <person name="Shen B."/>
        </authorList>
    </citation>
    <scope>NUCLEOTIDE SEQUENCE [LARGE SCALE GENOMIC DNA]</scope>
    <source>
        <strain evidence="2 3">NPDC001615</strain>
    </source>
</reference>
<protein>
    <submittedName>
        <fullName evidence="2">Uncharacterized protein</fullName>
    </submittedName>
</protein>
<sequence length="117" mass="12805">MLRAQDRARFDASTAVDPEHRATVPADALADLIDFLADHDGLDDRVAFTEPHNEVQGGFLTEGLTGDLVVYGVPDELPDTFALRDSSRPFPGTPPARSSTWSARFPAPPRFRGVRET</sequence>
<evidence type="ECO:0000313" key="2">
    <source>
        <dbReference type="EMBL" id="MER6163759.1"/>
    </source>
</evidence>
<dbReference type="EMBL" id="JBEOZY010000002">
    <property type="protein sequence ID" value="MER6163759.1"/>
    <property type="molecule type" value="Genomic_DNA"/>
</dbReference>
<proteinExistence type="predicted"/>
<evidence type="ECO:0000313" key="3">
    <source>
        <dbReference type="Proteomes" id="UP001496720"/>
    </source>
</evidence>
<dbReference type="RefSeq" id="WP_352145897.1">
    <property type="nucleotide sequence ID" value="NZ_JBEOZY010000002.1"/>
</dbReference>